<feature type="compositionally biased region" description="Basic and acidic residues" evidence="1">
    <location>
        <begin position="29"/>
        <end position="42"/>
    </location>
</feature>
<dbReference type="Proteomes" id="UP001596505">
    <property type="component" value="Unassembled WGS sequence"/>
</dbReference>
<evidence type="ECO:0000313" key="3">
    <source>
        <dbReference type="Proteomes" id="UP001596505"/>
    </source>
</evidence>
<name>A0ABW2PYE8_9BACL</name>
<protein>
    <submittedName>
        <fullName evidence="2">YpjP family protein</fullName>
    </submittedName>
</protein>
<evidence type="ECO:0000256" key="1">
    <source>
        <dbReference type="SAM" id="MobiDB-lite"/>
    </source>
</evidence>
<sequence>MPLWFRKTLVVLVAILTLGTVVPTSYLHTENKPTGEKIHEESNEASVPELSSKEINDIEKPAEEKSEALSWQDIVMDCQTKEEITKALESFATEEAVNKGMKKFGPVIGKQIGDTYQNDIAPKFGHAVASMVEKNKNENLLRHLEVSNDPAGGTGERILHFYDSRNGKEWIKFHVRRDHPPKEGYWFNFHYHTNEDNFQVHHELGKIYWDKNTPPHWQV</sequence>
<comment type="caution">
    <text evidence="2">The sequence shown here is derived from an EMBL/GenBank/DDBJ whole genome shotgun (WGS) entry which is preliminary data.</text>
</comment>
<feature type="region of interest" description="Disordered" evidence="1">
    <location>
        <begin position="29"/>
        <end position="55"/>
    </location>
</feature>
<gene>
    <name evidence="2" type="ORF">ACFQRG_15835</name>
</gene>
<proteinExistence type="predicted"/>
<keyword evidence="3" id="KW-1185">Reference proteome</keyword>
<organism evidence="2 3">
    <name type="scientific">Scopulibacillus cellulosilyticus</name>
    <dbReference type="NCBI Taxonomy" id="2665665"/>
    <lineage>
        <taxon>Bacteria</taxon>
        <taxon>Bacillati</taxon>
        <taxon>Bacillota</taxon>
        <taxon>Bacilli</taxon>
        <taxon>Bacillales</taxon>
        <taxon>Sporolactobacillaceae</taxon>
        <taxon>Scopulibacillus</taxon>
    </lineage>
</organism>
<evidence type="ECO:0000313" key="2">
    <source>
        <dbReference type="EMBL" id="MFC7394428.1"/>
    </source>
</evidence>
<reference evidence="3" key="1">
    <citation type="journal article" date="2019" name="Int. J. Syst. Evol. Microbiol.">
        <title>The Global Catalogue of Microorganisms (GCM) 10K type strain sequencing project: providing services to taxonomists for standard genome sequencing and annotation.</title>
        <authorList>
            <consortium name="The Broad Institute Genomics Platform"/>
            <consortium name="The Broad Institute Genome Sequencing Center for Infectious Disease"/>
            <person name="Wu L."/>
            <person name="Ma J."/>
        </authorList>
    </citation>
    <scope>NUCLEOTIDE SEQUENCE [LARGE SCALE GENOMIC DNA]</scope>
    <source>
        <strain evidence="3">CGMCC 1.16305</strain>
    </source>
</reference>
<dbReference type="InterPro" id="IPR025616">
    <property type="entry name" value="YpjP"/>
</dbReference>
<dbReference type="EMBL" id="JBHTCO010000020">
    <property type="protein sequence ID" value="MFC7394428.1"/>
    <property type="molecule type" value="Genomic_DNA"/>
</dbReference>
<dbReference type="Pfam" id="PF14005">
    <property type="entry name" value="YpjP"/>
    <property type="match status" value="1"/>
</dbReference>
<accession>A0ABW2PYE8</accession>
<dbReference type="RefSeq" id="WP_380967782.1">
    <property type="nucleotide sequence ID" value="NZ_JBHTCO010000020.1"/>
</dbReference>